<dbReference type="Gene3D" id="3.40.5.90">
    <property type="entry name" value="CDGSH iron-sulfur domain, mitoNEET-type"/>
    <property type="match status" value="2"/>
</dbReference>
<organism evidence="1 2">
    <name type="scientific">Alloalcanivorax venustensis ISO4</name>
    <dbReference type="NCBI Taxonomy" id="1177184"/>
    <lineage>
        <taxon>Bacteria</taxon>
        <taxon>Pseudomonadati</taxon>
        <taxon>Pseudomonadota</taxon>
        <taxon>Gammaproteobacteria</taxon>
        <taxon>Oceanospirillales</taxon>
        <taxon>Alcanivoracaceae</taxon>
        <taxon>Alloalcanivorax</taxon>
    </lineage>
</organism>
<name>A0ABS0AGM5_9GAMM</name>
<proteinExistence type="predicted"/>
<dbReference type="InterPro" id="IPR042216">
    <property type="entry name" value="MitoNEET_CISD"/>
</dbReference>
<sequence length="96" mass="11126">MRIERRATPRYPQPVKLAPGEVRHWCACGHSDTAPFCSDERCGTGERLSYTARKEEIVLFCGCGATRTPPHCDGAHIGLRDREPWWRRLRSWFRGR</sequence>
<comment type="caution">
    <text evidence="1">The sequence shown here is derived from an EMBL/GenBank/DDBJ whole genome shotgun (WGS) entry which is preliminary data.</text>
</comment>
<accession>A0ABS0AGM5</accession>
<gene>
    <name evidence="1" type="ORF">ISO4_01902</name>
</gene>
<protein>
    <recommendedName>
        <fullName evidence="3">Glutamate synthase</fullName>
    </recommendedName>
</protein>
<keyword evidence="2" id="KW-1185">Reference proteome</keyword>
<dbReference type="EMBL" id="ARXR01000014">
    <property type="protein sequence ID" value="MBF5053300.1"/>
    <property type="molecule type" value="Genomic_DNA"/>
</dbReference>
<dbReference type="InterPro" id="IPR052950">
    <property type="entry name" value="CISD"/>
</dbReference>
<reference evidence="1 2" key="1">
    <citation type="submission" date="2012-09" db="EMBL/GenBank/DDBJ databases">
        <title>Genome Sequence of alkane-degrading Bacterium Alcanivorax venustensis ISO4.</title>
        <authorList>
            <person name="Lai Q."/>
            <person name="Shao Z."/>
        </authorList>
    </citation>
    <scope>NUCLEOTIDE SEQUENCE [LARGE SCALE GENOMIC DNA]</scope>
    <source>
        <strain evidence="1 2">ISO4</strain>
    </source>
</reference>
<dbReference type="RefSeq" id="WP_194856063.1">
    <property type="nucleotide sequence ID" value="NZ_ARXR01000014.1"/>
</dbReference>
<evidence type="ECO:0008006" key="3">
    <source>
        <dbReference type="Google" id="ProtNLM"/>
    </source>
</evidence>
<dbReference type="Proteomes" id="UP000644441">
    <property type="component" value="Unassembled WGS sequence"/>
</dbReference>
<dbReference type="PANTHER" id="PTHR46491:SF3">
    <property type="entry name" value="CDGSH IRON-SULFUR DOMAIN-CONTAINING PROTEIN 3, MITOCHONDRIAL"/>
    <property type="match status" value="1"/>
</dbReference>
<dbReference type="PANTHER" id="PTHR46491">
    <property type="entry name" value="CDGSH IRON SULFUR DOMAIN PROTEIN HOMOLOG"/>
    <property type="match status" value="1"/>
</dbReference>
<evidence type="ECO:0000313" key="2">
    <source>
        <dbReference type="Proteomes" id="UP000644441"/>
    </source>
</evidence>
<evidence type="ECO:0000313" key="1">
    <source>
        <dbReference type="EMBL" id="MBF5053300.1"/>
    </source>
</evidence>